<keyword evidence="4" id="KW-0863">Zinc-finger</keyword>
<dbReference type="GO" id="GO:0007266">
    <property type="term" value="P:Rho protein signal transduction"/>
    <property type="evidence" value="ECO:0007669"/>
    <property type="project" value="TreeGrafter"/>
</dbReference>
<dbReference type="OrthoDB" id="2218807at2759"/>
<dbReference type="FunFam" id="3.30.60.20:FF:000033">
    <property type="entry name" value="Rac GTPase-activating protein 1"/>
    <property type="match status" value="1"/>
</dbReference>
<evidence type="ECO:0000256" key="5">
    <source>
        <dbReference type="ARBA" id="ARBA00022782"/>
    </source>
</evidence>
<dbReference type="Pfam" id="PF00130">
    <property type="entry name" value="C1_1"/>
    <property type="match status" value="1"/>
</dbReference>
<dbReference type="EMBL" id="CP012526">
    <property type="protein sequence ID" value="ALC45307.1"/>
    <property type="molecule type" value="Genomic_DNA"/>
</dbReference>
<dbReference type="Proteomes" id="UP000494163">
    <property type="component" value="Chromosome 3R"/>
</dbReference>
<evidence type="ECO:0000256" key="3">
    <source>
        <dbReference type="ARBA" id="ARBA00022723"/>
    </source>
</evidence>
<evidence type="ECO:0000313" key="11">
    <source>
        <dbReference type="EMBL" id="ALC45307.1"/>
    </source>
</evidence>
<dbReference type="PROSITE" id="PS00479">
    <property type="entry name" value="ZF_DAG_PE_1"/>
    <property type="match status" value="1"/>
</dbReference>
<evidence type="ECO:0000313" key="12">
    <source>
        <dbReference type="Proteomes" id="UP000494163"/>
    </source>
</evidence>
<keyword evidence="7" id="KW-0744">Spermatogenesis</keyword>
<dbReference type="GO" id="GO:0051256">
    <property type="term" value="P:mitotic spindle midzone assembly"/>
    <property type="evidence" value="ECO:0007669"/>
    <property type="project" value="TreeGrafter"/>
</dbReference>
<evidence type="ECO:0000256" key="6">
    <source>
        <dbReference type="ARBA" id="ARBA00022833"/>
    </source>
</evidence>
<dbReference type="GO" id="GO:0005634">
    <property type="term" value="C:nucleus"/>
    <property type="evidence" value="ECO:0007669"/>
    <property type="project" value="TreeGrafter"/>
</dbReference>
<dbReference type="InterPro" id="IPR000198">
    <property type="entry name" value="RhoGAP_dom"/>
</dbReference>
<keyword evidence="6" id="KW-0862">Zinc</keyword>
<evidence type="ECO:0000256" key="1">
    <source>
        <dbReference type="ARBA" id="ARBA00022468"/>
    </source>
</evidence>
<proteinExistence type="predicted"/>
<dbReference type="GO" id="GO:0008270">
    <property type="term" value="F:zinc ion binding"/>
    <property type="evidence" value="ECO:0007669"/>
    <property type="project" value="UniProtKB-KW"/>
</dbReference>
<dbReference type="GO" id="GO:0032154">
    <property type="term" value="C:cleavage furrow"/>
    <property type="evidence" value="ECO:0007669"/>
    <property type="project" value="TreeGrafter"/>
</dbReference>
<feature type="compositionally biased region" description="Acidic residues" evidence="8">
    <location>
        <begin position="10"/>
        <end position="20"/>
    </location>
</feature>
<dbReference type="CDD" id="cd20821">
    <property type="entry name" value="C1_MgcRacGAP"/>
    <property type="match status" value="1"/>
</dbReference>
<dbReference type="InterPro" id="IPR046349">
    <property type="entry name" value="C1-like_sf"/>
</dbReference>
<accession>A0A0M4F2J1</accession>
<keyword evidence="12" id="KW-1185">Reference proteome</keyword>
<evidence type="ECO:0000256" key="7">
    <source>
        <dbReference type="ARBA" id="ARBA00022871"/>
    </source>
</evidence>
<sequence length="456" mass="52459">MQDTTSSVEFDADDEEEGDADSTIIEVASELNLPDNEEEGPADVALVQEAWLASSNKVSGLNFSNYNIYYPTPENRIRAAILSKVVHLSGHRVEMQSKDRTRREYNSYNDLSRQFCMYDDQSMDSLQDRWRIDMNPNGSTDLSLARTECYTPCSPYPQSTLLLRQHNFKQKAYYSNVGNCVHCKKRIRFGVSSLRCRDCPLRCHTACCGELTVNCIPQPVVGGKRNLLSDLAPRVSPMVPALIVHCVTEIEMRGLEQEGLYRVSSTKDKVKRLRRKLLRGKSVPHLGDKDTHTLCCCIKEFLRTLHRPLIPVYNRPDFMLATELDDPMAAEEQLYMAVMELEQSHRDTLAFLMLHWQRIAQCPEVKMSVNNLAVIFAPTLFDNIDMNLSNIVLWQQVVKLLLLQQPDFWAQFLEVEALQASSELDDEEWKREREHSPTLHWQTVKTYFRSMVNLAE</sequence>
<organism evidence="11 12">
    <name type="scientific">Drosophila busckii</name>
    <name type="common">Fruit fly</name>
    <dbReference type="NCBI Taxonomy" id="30019"/>
    <lineage>
        <taxon>Eukaryota</taxon>
        <taxon>Metazoa</taxon>
        <taxon>Ecdysozoa</taxon>
        <taxon>Arthropoda</taxon>
        <taxon>Hexapoda</taxon>
        <taxon>Insecta</taxon>
        <taxon>Pterygota</taxon>
        <taxon>Neoptera</taxon>
        <taxon>Endopterygota</taxon>
        <taxon>Diptera</taxon>
        <taxon>Brachycera</taxon>
        <taxon>Muscomorpha</taxon>
        <taxon>Ephydroidea</taxon>
        <taxon>Drosophilidae</taxon>
        <taxon>Drosophila</taxon>
    </lineage>
</organism>
<dbReference type="GO" id="GO:0007283">
    <property type="term" value="P:spermatogenesis"/>
    <property type="evidence" value="ECO:0007669"/>
    <property type="project" value="UniProtKB-KW"/>
</dbReference>
<dbReference type="STRING" id="30019.A0A0M4F2J1"/>
<dbReference type="SUPFAM" id="SSF48350">
    <property type="entry name" value="GTPase activation domain, GAP"/>
    <property type="match status" value="1"/>
</dbReference>
<name>A0A0M4F2J1_DROBS</name>
<protein>
    <submittedName>
        <fullName evidence="11">RacGAP84C</fullName>
    </submittedName>
</protein>
<dbReference type="GO" id="GO:0000281">
    <property type="term" value="P:mitotic cytokinesis"/>
    <property type="evidence" value="ECO:0007669"/>
    <property type="project" value="TreeGrafter"/>
</dbReference>
<evidence type="ECO:0000259" key="10">
    <source>
        <dbReference type="PROSITE" id="PS50238"/>
    </source>
</evidence>
<dbReference type="InterPro" id="IPR008936">
    <property type="entry name" value="Rho_GTPase_activation_prot"/>
</dbReference>
<dbReference type="PROSITE" id="PS50081">
    <property type="entry name" value="ZF_DAG_PE_2"/>
    <property type="match status" value="1"/>
</dbReference>
<feature type="domain" description="Rho-GAP" evidence="10">
    <location>
        <begin position="226"/>
        <end position="409"/>
    </location>
</feature>
<dbReference type="SMART" id="SM00324">
    <property type="entry name" value="RhoGAP"/>
    <property type="match status" value="1"/>
</dbReference>
<dbReference type="SUPFAM" id="SSF57889">
    <property type="entry name" value="Cysteine-rich domain"/>
    <property type="match status" value="1"/>
</dbReference>
<dbReference type="PANTHER" id="PTHR46199">
    <property type="entry name" value="RAC GTPASE-ACTIVATING PROTEIN 1"/>
    <property type="match status" value="1"/>
</dbReference>
<dbReference type="SMART" id="SM00109">
    <property type="entry name" value="C1"/>
    <property type="match status" value="1"/>
</dbReference>
<dbReference type="PANTHER" id="PTHR46199:SF3">
    <property type="entry name" value="RAC GTPASE-ACTIVATING PROTEIN 1"/>
    <property type="match status" value="1"/>
</dbReference>
<evidence type="ECO:0000259" key="9">
    <source>
        <dbReference type="PROSITE" id="PS50081"/>
    </source>
</evidence>
<keyword evidence="1" id="KW-0343">GTPase activation</keyword>
<dbReference type="AlphaFoldDB" id="A0A0M4F2J1"/>
<dbReference type="OMA" id="KIYSCDL"/>
<keyword evidence="2" id="KW-0217">Developmental protein</keyword>
<feature type="region of interest" description="Disordered" evidence="8">
    <location>
        <begin position="1"/>
        <end position="22"/>
    </location>
</feature>
<evidence type="ECO:0000256" key="4">
    <source>
        <dbReference type="ARBA" id="ARBA00022771"/>
    </source>
</evidence>
<keyword evidence="5" id="KW-0221">Differentiation</keyword>
<dbReference type="GO" id="GO:0051233">
    <property type="term" value="C:spindle midzone"/>
    <property type="evidence" value="ECO:0007669"/>
    <property type="project" value="TreeGrafter"/>
</dbReference>
<dbReference type="GO" id="GO:0005096">
    <property type="term" value="F:GTPase activator activity"/>
    <property type="evidence" value="ECO:0007669"/>
    <property type="project" value="UniProtKB-KW"/>
</dbReference>
<evidence type="ECO:0000256" key="2">
    <source>
        <dbReference type="ARBA" id="ARBA00022473"/>
    </source>
</evidence>
<keyword evidence="3" id="KW-0479">Metal-binding</keyword>
<feature type="domain" description="Phorbol-ester/DAG-type" evidence="9">
    <location>
        <begin position="165"/>
        <end position="215"/>
    </location>
</feature>
<dbReference type="Gene3D" id="3.30.60.20">
    <property type="match status" value="1"/>
</dbReference>
<dbReference type="CDD" id="cd04382">
    <property type="entry name" value="RhoGAP_MgcRacGAP"/>
    <property type="match status" value="1"/>
</dbReference>
<dbReference type="InterPro" id="IPR002219">
    <property type="entry name" value="PKC_DAG/PE"/>
</dbReference>
<dbReference type="PROSITE" id="PS50238">
    <property type="entry name" value="RHOGAP"/>
    <property type="match status" value="1"/>
</dbReference>
<dbReference type="Pfam" id="PF00620">
    <property type="entry name" value="RhoGAP"/>
    <property type="match status" value="1"/>
</dbReference>
<reference evidence="11 12" key="1">
    <citation type="submission" date="2015-08" db="EMBL/GenBank/DDBJ databases">
        <title>Ancestral chromatin configuration constrains chromatin evolution on differentiating sex chromosomes in Drosophila.</title>
        <authorList>
            <person name="Zhou Q."/>
            <person name="Bachtrog D."/>
        </authorList>
    </citation>
    <scope>NUCLEOTIDE SEQUENCE [LARGE SCALE GENOMIC DNA]</scope>
    <source>
        <tissue evidence="11">Whole larvae</tissue>
    </source>
</reference>
<dbReference type="GO" id="GO:0030154">
    <property type="term" value="P:cell differentiation"/>
    <property type="evidence" value="ECO:0007669"/>
    <property type="project" value="UniProtKB-KW"/>
</dbReference>
<dbReference type="GO" id="GO:0030496">
    <property type="term" value="C:midbody"/>
    <property type="evidence" value="ECO:0007669"/>
    <property type="project" value="TreeGrafter"/>
</dbReference>
<dbReference type="Gene3D" id="1.10.555.10">
    <property type="entry name" value="Rho GTPase activation protein"/>
    <property type="match status" value="1"/>
</dbReference>
<evidence type="ECO:0000256" key="8">
    <source>
        <dbReference type="SAM" id="MobiDB-lite"/>
    </source>
</evidence>
<gene>
    <name evidence="11" type="ORF">Dbus_chr3Rg57</name>
</gene>
<dbReference type="GO" id="GO:0097149">
    <property type="term" value="C:centralspindlin complex"/>
    <property type="evidence" value="ECO:0007669"/>
    <property type="project" value="TreeGrafter"/>
</dbReference>